<keyword evidence="1" id="KW-0812">Transmembrane</keyword>
<sequence>MIGELLYHLHRHVRLVLIAGALMLVLGVILVGYEALRLLDQPPARPAEAGQALS</sequence>
<gene>
    <name evidence="2" type="ORF">HNP47_000652</name>
</gene>
<keyword evidence="1" id="KW-0472">Membrane</keyword>
<dbReference type="Proteomes" id="UP000556201">
    <property type="component" value="Unassembled WGS sequence"/>
</dbReference>
<keyword evidence="1" id="KW-1133">Transmembrane helix</keyword>
<reference evidence="2 3" key="1">
    <citation type="submission" date="2020-08" db="EMBL/GenBank/DDBJ databases">
        <title>Functional genomics of gut bacteria from endangered species of beetles.</title>
        <authorList>
            <person name="Carlos-Shanley C."/>
        </authorList>
    </citation>
    <scope>NUCLEOTIDE SEQUENCE [LARGE SCALE GENOMIC DNA]</scope>
    <source>
        <strain evidence="2 3">S00192</strain>
    </source>
</reference>
<dbReference type="RefSeq" id="WP_184278329.1">
    <property type="nucleotide sequence ID" value="NZ_JACHLJ010000001.1"/>
</dbReference>
<comment type="caution">
    <text evidence="2">The sequence shown here is derived from an EMBL/GenBank/DDBJ whole genome shotgun (WGS) entry which is preliminary data.</text>
</comment>
<organism evidence="2 3">
    <name type="scientific">Brevundimonas vesicularis</name>
    <name type="common">Pseudomonas vesicularis</name>
    <dbReference type="NCBI Taxonomy" id="41276"/>
    <lineage>
        <taxon>Bacteria</taxon>
        <taxon>Pseudomonadati</taxon>
        <taxon>Pseudomonadota</taxon>
        <taxon>Alphaproteobacteria</taxon>
        <taxon>Caulobacterales</taxon>
        <taxon>Caulobacteraceae</taxon>
        <taxon>Brevundimonas</taxon>
    </lineage>
</organism>
<feature type="transmembrane region" description="Helical" evidence="1">
    <location>
        <begin position="12"/>
        <end position="33"/>
    </location>
</feature>
<protein>
    <submittedName>
        <fullName evidence="2">Uncharacterized protein</fullName>
    </submittedName>
</protein>
<evidence type="ECO:0000256" key="1">
    <source>
        <dbReference type="SAM" id="Phobius"/>
    </source>
</evidence>
<proteinExistence type="predicted"/>
<evidence type="ECO:0000313" key="2">
    <source>
        <dbReference type="EMBL" id="MBB5770683.1"/>
    </source>
</evidence>
<accession>A0A7W9L4W4</accession>
<evidence type="ECO:0000313" key="3">
    <source>
        <dbReference type="Proteomes" id="UP000556201"/>
    </source>
</evidence>
<dbReference type="EMBL" id="JACHLJ010000001">
    <property type="protein sequence ID" value="MBB5770683.1"/>
    <property type="molecule type" value="Genomic_DNA"/>
</dbReference>
<name>A0A7W9L4W4_BREVE</name>
<dbReference type="AlphaFoldDB" id="A0A7W9L4W4"/>